<evidence type="ECO:0000313" key="6">
    <source>
        <dbReference type="Proteomes" id="UP000252355"/>
    </source>
</evidence>
<reference evidence="5 6" key="1">
    <citation type="submission" date="2018-05" db="EMBL/GenBank/DDBJ databases">
        <title>A metagenomic window into the 2 km-deep terrestrial subsurface aquifer revealed taxonomically and functionally diverse microbial community comprising novel uncultured bacterial lineages.</title>
        <authorList>
            <person name="Kadnikov V.V."/>
            <person name="Mardanov A.V."/>
            <person name="Beletsky A.V."/>
            <person name="Banks D."/>
            <person name="Pimenov N.V."/>
            <person name="Frank Y.A."/>
            <person name="Karnachuk O.V."/>
            <person name="Ravin N.V."/>
        </authorList>
    </citation>
    <scope>NUCLEOTIDE SEQUENCE [LARGE SCALE GENOMIC DNA]</scope>
    <source>
        <strain evidence="5">BY5</strain>
    </source>
</reference>
<keyword evidence="2" id="KW-0238">DNA-binding</keyword>
<dbReference type="Pfam" id="PF01022">
    <property type="entry name" value="HTH_5"/>
    <property type="match status" value="1"/>
</dbReference>
<protein>
    <submittedName>
        <fullName evidence="5">Arsenical resistance operon repressor</fullName>
    </submittedName>
</protein>
<organism evidence="5 6">
    <name type="scientific">Candidatus Ozemobacter sibiricus</name>
    <dbReference type="NCBI Taxonomy" id="2268124"/>
    <lineage>
        <taxon>Bacteria</taxon>
        <taxon>Candidatus Ozemobacteria</taxon>
        <taxon>Candidatus Ozemobacterales</taxon>
        <taxon>Candidatus Ozemobacteraceae</taxon>
        <taxon>Candidatus Ozemobacter</taxon>
    </lineage>
</organism>
<sequence length="130" mass="14659">MNALLAIAKALADPSRLRILLALEAGELCICQLIALLKLAPSTISRHLFLLTHAGLIERRQEGKWVYCRRAGARAPRLVREALALVDRSLRDDPIRTRDAARLKKILARPVEEICPPLKRARTRKERSLP</sequence>
<comment type="caution">
    <text evidence="5">The sequence shown here is derived from an EMBL/GenBank/DDBJ whole genome shotgun (WGS) entry which is preliminary data.</text>
</comment>
<dbReference type="SUPFAM" id="SSF46785">
    <property type="entry name" value="Winged helix' DNA-binding domain"/>
    <property type="match status" value="1"/>
</dbReference>
<dbReference type="Gene3D" id="1.10.10.10">
    <property type="entry name" value="Winged helix-like DNA-binding domain superfamily/Winged helix DNA-binding domain"/>
    <property type="match status" value="1"/>
</dbReference>
<dbReference type="CDD" id="cd00090">
    <property type="entry name" value="HTH_ARSR"/>
    <property type="match status" value="1"/>
</dbReference>
<feature type="domain" description="HTH arsR-type" evidence="4">
    <location>
        <begin position="1"/>
        <end position="90"/>
    </location>
</feature>
<name>A0A367ZVA4_9BACT</name>
<keyword evidence="3" id="KW-0804">Transcription</keyword>
<dbReference type="InterPro" id="IPR051081">
    <property type="entry name" value="HTH_MetalResp_TranReg"/>
</dbReference>
<dbReference type="PRINTS" id="PR00778">
    <property type="entry name" value="HTHARSR"/>
</dbReference>
<dbReference type="InterPro" id="IPR036388">
    <property type="entry name" value="WH-like_DNA-bd_sf"/>
</dbReference>
<dbReference type="GO" id="GO:0003677">
    <property type="term" value="F:DNA binding"/>
    <property type="evidence" value="ECO:0007669"/>
    <property type="project" value="UniProtKB-KW"/>
</dbReference>
<dbReference type="EMBL" id="QOQW01000002">
    <property type="protein sequence ID" value="RCK81261.1"/>
    <property type="molecule type" value="Genomic_DNA"/>
</dbReference>
<gene>
    <name evidence="5" type="ORF">OZSIB_2130</name>
</gene>
<dbReference type="PANTHER" id="PTHR33154">
    <property type="entry name" value="TRANSCRIPTIONAL REGULATOR, ARSR FAMILY"/>
    <property type="match status" value="1"/>
</dbReference>
<dbReference type="NCBIfam" id="NF033788">
    <property type="entry name" value="HTH_metalloreg"/>
    <property type="match status" value="1"/>
</dbReference>
<dbReference type="AlphaFoldDB" id="A0A367ZVA4"/>
<proteinExistence type="predicted"/>
<dbReference type="InterPro" id="IPR036390">
    <property type="entry name" value="WH_DNA-bd_sf"/>
</dbReference>
<dbReference type="Proteomes" id="UP000252355">
    <property type="component" value="Unassembled WGS sequence"/>
</dbReference>
<dbReference type="SMART" id="SM00418">
    <property type="entry name" value="HTH_ARSR"/>
    <property type="match status" value="1"/>
</dbReference>
<dbReference type="InterPro" id="IPR001845">
    <property type="entry name" value="HTH_ArsR_DNA-bd_dom"/>
</dbReference>
<accession>A0A367ZVA4</accession>
<evidence type="ECO:0000256" key="3">
    <source>
        <dbReference type="ARBA" id="ARBA00023163"/>
    </source>
</evidence>
<dbReference type="GO" id="GO:0003700">
    <property type="term" value="F:DNA-binding transcription factor activity"/>
    <property type="evidence" value="ECO:0007669"/>
    <property type="project" value="InterPro"/>
</dbReference>
<dbReference type="PROSITE" id="PS50987">
    <property type="entry name" value="HTH_ARSR_2"/>
    <property type="match status" value="1"/>
</dbReference>
<evidence type="ECO:0000256" key="2">
    <source>
        <dbReference type="ARBA" id="ARBA00023125"/>
    </source>
</evidence>
<dbReference type="InterPro" id="IPR011991">
    <property type="entry name" value="ArsR-like_HTH"/>
</dbReference>
<evidence type="ECO:0000259" key="4">
    <source>
        <dbReference type="PROSITE" id="PS50987"/>
    </source>
</evidence>
<evidence type="ECO:0000256" key="1">
    <source>
        <dbReference type="ARBA" id="ARBA00023015"/>
    </source>
</evidence>
<dbReference type="PANTHER" id="PTHR33154:SF18">
    <property type="entry name" value="ARSENICAL RESISTANCE OPERON REPRESSOR"/>
    <property type="match status" value="1"/>
</dbReference>
<evidence type="ECO:0000313" key="5">
    <source>
        <dbReference type="EMBL" id="RCK81261.1"/>
    </source>
</evidence>
<keyword evidence="1" id="KW-0805">Transcription regulation</keyword>